<dbReference type="InterPro" id="IPR030826">
    <property type="entry name" value="Ribosomal_bTHX/bTHXc/bTHXm"/>
</dbReference>
<keyword evidence="6" id="KW-1185">Reference proteome</keyword>
<comment type="caution">
    <text evidence="5">The sequence shown here is derived from an EMBL/GenBank/DDBJ whole genome shotgun (WGS) entry which is preliminary data.</text>
</comment>
<keyword evidence="3" id="KW-0687">Ribonucleoprotein</keyword>
<dbReference type="PANTHER" id="PTHR34550:SF2">
    <property type="entry name" value="SMALL RIBOSOMAL SUBUNIT PROTEIN BTHXC"/>
    <property type="match status" value="1"/>
</dbReference>
<organism evidence="5 6">
    <name type="scientific">Striga asiatica</name>
    <name type="common">Asiatic witchweed</name>
    <name type="synonym">Buchnera asiatica</name>
    <dbReference type="NCBI Taxonomy" id="4170"/>
    <lineage>
        <taxon>Eukaryota</taxon>
        <taxon>Viridiplantae</taxon>
        <taxon>Streptophyta</taxon>
        <taxon>Embryophyta</taxon>
        <taxon>Tracheophyta</taxon>
        <taxon>Spermatophyta</taxon>
        <taxon>Magnoliopsida</taxon>
        <taxon>eudicotyledons</taxon>
        <taxon>Gunneridae</taxon>
        <taxon>Pentapetalae</taxon>
        <taxon>asterids</taxon>
        <taxon>lamiids</taxon>
        <taxon>Lamiales</taxon>
        <taxon>Orobanchaceae</taxon>
        <taxon>Buchnereae</taxon>
        <taxon>Striga</taxon>
    </lineage>
</organism>
<evidence type="ECO:0000256" key="2">
    <source>
        <dbReference type="ARBA" id="ARBA00022980"/>
    </source>
</evidence>
<accession>A0A5A7PRG1</accession>
<dbReference type="AlphaFoldDB" id="A0A5A7PRG1"/>
<dbReference type="NCBIfam" id="TIGR04560">
    <property type="entry name" value="ribo_THX"/>
    <property type="match status" value="1"/>
</dbReference>
<feature type="region of interest" description="Disordered" evidence="4">
    <location>
        <begin position="63"/>
        <end position="129"/>
    </location>
</feature>
<dbReference type="Pfam" id="PF17067">
    <property type="entry name" value="RPS31"/>
    <property type="match status" value="1"/>
</dbReference>
<dbReference type="InterPro" id="IPR044695">
    <property type="entry name" value="Ribosomal_bTHXc/bTHXc_plant"/>
</dbReference>
<keyword evidence="2 5" id="KW-0689">Ribosomal protein</keyword>
<name>A0A5A7PRG1_STRAF</name>
<protein>
    <submittedName>
        <fullName evidence="5">30S ribosomal protein S31</fullName>
    </submittedName>
</protein>
<evidence type="ECO:0000256" key="1">
    <source>
        <dbReference type="ARBA" id="ARBA00010834"/>
    </source>
</evidence>
<proteinExistence type="inferred from homology"/>
<evidence type="ECO:0000313" key="5">
    <source>
        <dbReference type="EMBL" id="GER35453.1"/>
    </source>
</evidence>
<dbReference type="GO" id="GO:1990904">
    <property type="term" value="C:ribonucleoprotein complex"/>
    <property type="evidence" value="ECO:0007669"/>
    <property type="project" value="UniProtKB-KW"/>
</dbReference>
<gene>
    <name evidence="5" type="ORF">STAS_11727</name>
</gene>
<dbReference type="PANTHER" id="PTHR34550">
    <property type="entry name" value="30S RIBOSOMAL PROTEIN S31, CHLOROPLASTIC"/>
    <property type="match status" value="1"/>
</dbReference>
<sequence length="129" mass="13961">MASLLLGAPPMAAAAAASQSQSQSQSQAVTIAPSLSFSNSLTLILSPLRLSYSISSAPPLPLVYCGRGDKKTEKGKRFRHSFGNSRPKNKKKGRGPPRVYAPPLPPRKDKFEDDDGEDVTFTEEELPFE</sequence>
<dbReference type="OrthoDB" id="694979at2759"/>
<evidence type="ECO:0000256" key="3">
    <source>
        <dbReference type="ARBA" id="ARBA00023274"/>
    </source>
</evidence>
<dbReference type="GO" id="GO:0032544">
    <property type="term" value="P:plastid translation"/>
    <property type="evidence" value="ECO:0007669"/>
    <property type="project" value="TreeGrafter"/>
</dbReference>
<reference evidence="6" key="1">
    <citation type="journal article" date="2019" name="Curr. Biol.">
        <title>Genome Sequence of Striga asiatica Provides Insight into the Evolution of Plant Parasitism.</title>
        <authorList>
            <person name="Yoshida S."/>
            <person name="Kim S."/>
            <person name="Wafula E.K."/>
            <person name="Tanskanen J."/>
            <person name="Kim Y.M."/>
            <person name="Honaas L."/>
            <person name="Yang Z."/>
            <person name="Spallek T."/>
            <person name="Conn C.E."/>
            <person name="Ichihashi Y."/>
            <person name="Cheong K."/>
            <person name="Cui S."/>
            <person name="Der J.P."/>
            <person name="Gundlach H."/>
            <person name="Jiao Y."/>
            <person name="Hori C."/>
            <person name="Ishida J.K."/>
            <person name="Kasahara H."/>
            <person name="Kiba T."/>
            <person name="Kim M.S."/>
            <person name="Koo N."/>
            <person name="Laohavisit A."/>
            <person name="Lee Y.H."/>
            <person name="Lumba S."/>
            <person name="McCourt P."/>
            <person name="Mortimer J.C."/>
            <person name="Mutuku J.M."/>
            <person name="Nomura T."/>
            <person name="Sasaki-Sekimoto Y."/>
            <person name="Seto Y."/>
            <person name="Wang Y."/>
            <person name="Wakatake T."/>
            <person name="Sakakibara H."/>
            <person name="Demura T."/>
            <person name="Yamaguchi S."/>
            <person name="Yoneyama K."/>
            <person name="Manabe R.I."/>
            <person name="Nelson D.C."/>
            <person name="Schulman A.H."/>
            <person name="Timko M.P."/>
            <person name="dePamphilis C.W."/>
            <person name="Choi D."/>
            <person name="Shirasu K."/>
        </authorList>
    </citation>
    <scope>NUCLEOTIDE SEQUENCE [LARGE SCALE GENOMIC DNA]</scope>
    <source>
        <strain evidence="6">cv. UVA1</strain>
    </source>
</reference>
<dbReference type="GO" id="GO:0009536">
    <property type="term" value="C:plastid"/>
    <property type="evidence" value="ECO:0007669"/>
    <property type="project" value="TreeGrafter"/>
</dbReference>
<comment type="similarity">
    <text evidence="1">Belongs to the bacterial ribosomal protein bTHX family.</text>
</comment>
<dbReference type="Proteomes" id="UP000325081">
    <property type="component" value="Unassembled WGS sequence"/>
</dbReference>
<dbReference type="GO" id="GO:0005840">
    <property type="term" value="C:ribosome"/>
    <property type="evidence" value="ECO:0007669"/>
    <property type="project" value="UniProtKB-KW"/>
</dbReference>
<evidence type="ECO:0000256" key="4">
    <source>
        <dbReference type="SAM" id="MobiDB-lite"/>
    </source>
</evidence>
<dbReference type="EMBL" id="BKCP01004961">
    <property type="protein sequence ID" value="GER35453.1"/>
    <property type="molecule type" value="Genomic_DNA"/>
</dbReference>
<feature type="compositionally biased region" description="Acidic residues" evidence="4">
    <location>
        <begin position="112"/>
        <end position="129"/>
    </location>
</feature>
<evidence type="ECO:0000313" key="6">
    <source>
        <dbReference type="Proteomes" id="UP000325081"/>
    </source>
</evidence>